<evidence type="ECO:0000313" key="11">
    <source>
        <dbReference type="Proteomes" id="UP001056384"/>
    </source>
</evidence>
<dbReference type="GO" id="GO:0050660">
    <property type="term" value="F:flavin adenine dinucleotide binding"/>
    <property type="evidence" value="ECO:0007669"/>
    <property type="project" value="InterPro"/>
</dbReference>
<dbReference type="SUPFAM" id="SSF54373">
    <property type="entry name" value="FAD-linked reductases, C-terminal domain"/>
    <property type="match status" value="1"/>
</dbReference>
<comment type="similarity">
    <text evidence="2">Belongs to the GMC oxidoreductase family.</text>
</comment>
<accession>A0A9Q9AKE6</accession>
<feature type="chain" id="PRO_5040174724" evidence="8">
    <location>
        <begin position="17"/>
        <end position="613"/>
    </location>
</feature>
<feature type="active site" description="Proton acceptor" evidence="6">
    <location>
        <position position="593"/>
    </location>
</feature>
<keyword evidence="8" id="KW-0732">Signal</keyword>
<sequence>MNRIAAFALAVGSTAALPAGLSRTTTNGIPHGITNSSTSIANQTFDYIIAGGGLTGLAVAGKLTEDPSISVLVIEAGHDNHADPRVNDVREYGVAFNSELDHRIYSTPVQWQDDEGLLMVAGKTLGGSAASQYDILPLLTGDESWGWTEFNKYMLVAENFIEPTEDQERLKGADFETQYHGRDGPIEVCFGAGMFGGTQLPALEAAEQTWPGLTRNPDAASGRTTGGTIIPNMVYPDERQNRSSPFTEYAKHQVVERDNFVILTGNRVTEIVWESQDDCDGVPLRAAGVHFQHSSNSTVQYAKVSREVLLAAGSLQSPQILELSGVGHPDVLEAAGIEAKHALPGVGKNMQEQAKNTVTFQAREGIDYNGTGPPSAIAFPTASQLLGNASESWYTNTTSTLHAYASQLEKEGLVANGTAAHTILQAQLDNLFRNPLNDAAAAEAFFTINATANQVGIDNWNLIVLSRGTAHINSSDPWQHPIVEPSYFHHPLDLAFQIAINKQSRQVFETAPLSDYVVEELFPGYEDVPQGASDAVWEEWIKRHFTSVWHYISTLSMMKEELGGVVDERLRVYGLGNVRCVDASVLPVQLSAHLSSSLYGIAEKGAAMIKEDQ</sequence>
<evidence type="ECO:0000256" key="1">
    <source>
        <dbReference type="ARBA" id="ARBA00001974"/>
    </source>
</evidence>
<dbReference type="PIRSF" id="PIRSF000137">
    <property type="entry name" value="Alcohol_oxidase"/>
    <property type="match status" value="1"/>
</dbReference>
<dbReference type="Gene3D" id="3.50.50.60">
    <property type="entry name" value="FAD/NAD(P)-binding domain"/>
    <property type="match status" value="1"/>
</dbReference>
<evidence type="ECO:0000256" key="3">
    <source>
        <dbReference type="ARBA" id="ARBA00022630"/>
    </source>
</evidence>
<evidence type="ECO:0000256" key="5">
    <source>
        <dbReference type="ARBA" id="ARBA00023002"/>
    </source>
</evidence>
<name>A0A9Q9AKE6_9PEZI</name>
<dbReference type="InterPro" id="IPR027424">
    <property type="entry name" value="Glucose_Oxidase_domain_2"/>
</dbReference>
<keyword evidence="5" id="KW-0560">Oxidoreductase</keyword>
<keyword evidence="3" id="KW-0285">Flavoprotein</keyword>
<dbReference type="PANTHER" id="PTHR11552">
    <property type="entry name" value="GLUCOSE-METHANOL-CHOLINE GMC OXIDOREDUCTASE"/>
    <property type="match status" value="1"/>
</dbReference>
<evidence type="ECO:0000259" key="9">
    <source>
        <dbReference type="PROSITE" id="PS00624"/>
    </source>
</evidence>
<dbReference type="Pfam" id="PF00732">
    <property type="entry name" value="GMC_oxred_N"/>
    <property type="match status" value="1"/>
</dbReference>
<dbReference type="Gene3D" id="3.30.560.10">
    <property type="entry name" value="Glucose Oxidase, domain 3"/>
    <property type="match status" value="1"/>
</dbReference>
<feature type="active site" description="Proton donor" evidence="6">
    <location>
        <position position="550"/>
    </location>
</feature>
<dbReference type="SUPFAM" id="SSF51905">
    <property type="entry name" value="FAD/NAD(P)-binding domain"/>
    <property type="match status" value="1"/>
</dbReference>
<gene>
    <name evidence="10" type="ORF">Slin15195_G028730</name>
</gene>
<dbReference type="Gene3D" id="4.10.450.10">
    <property type="entry name" value="Glucose Oxidase, domain 2"/>
    <property type="match status" value="1"/>
</dbReference>
<dbReference type="PANTHER" id="PTHR11552:SF201">
    <property type="entry name" value="GLUCOSE-METHANOL-CHOLINE OXIDOREDUCTASE N-TERMINAL DOMAIN-CONTAINING PROTEIN"/>
    <property type="match status" value="1"/>
</dbReference>
<evidence type="ECO:0000256" key="7">
    <source>
        <dbReference type="PIRSR" id="PIRSR000137-2"/>
    </source>
</evidence>
<evidence type="ECO:0000256" key="2">
    <source>
        <dbReference type="ARBA" id="ARBA00010790"/>
    </source>
</evidence>
<dbReference type="OrthoDB" id="269227at2759"/>
<keyword evidence="4 7" id="KW-0274">FAD</keyword>
<evidence type="ECO:0000313" key="10">
    <source>
        <dbReference type="EMBL" id="USW49554.1"/>
    </source>
</evidence>
<dbReference type="InterPro" id="IPR012132">
    <property type="entry name" value="GMC_OxRdtase"/>
</dbReference>
<protein>
    <submittedName>
        <fullName evidence="10">Glucose-methanol-choline oxidoreductase, glucose Oxidase, domain 2</fullName>
    </submittedName>
</protein>
<proteinExistence type="inferred from homology"/>
<evidence type="ECO:0000256" key="4">
    <source>
        <dbReference type="ARBA" id="ARBA00022827"/>
    </source>
</evidence>
<dbReference type="InterPro" id="IPR000172">
    <property type="entry name" value="GMC_OxRdtase_N"/>
</dbReference>
<dbReference type="EMBL" id="CP099419">
    <property type="protein sequence ID" value="USW49554.1"/>
    <property type="molecule type" value="Genomic_DNA"/>
</dbReference>
<reference evidence="10" key="1">
    <citation type="submission" date="2022-06" db="EMBL/GenBank/DDBJ databases">
        <title>Complete genome sequences of two strains of the flax pathogen Septoria linicola.</title>
        <authorList>
            <person name="Lapalu N."/>
            <person name="Simon A."/>
            <person name="Demenou B."/>
            <person name="Paumier D."/>
            <person name="Guillot M.-P."/>
            <person name="Gout L."/>
            <person name="Valade R."/>
        </authorList>
    </citation>
    <scope>NUCLEOTIDE SEQUENCE</scope>
    <source>
        <strain evidence="10">SE15195</strain>
    </source>
</reference>
<dbReference type="PROSITE" id="PS00624">
    <property type="entry name" value="GMC_OXRED_2"/>
    <property type="match status" value="1"/>
</dbReference>
<dbReference type="AlphaFoldDB" id="A0A9Q9AKE6"/>
<organism evidence="10 11">
    <name type="scientific">Septoria linicola</name>
    <dbReference type="NCBI Taxonomy" id="215465"/>
    <lineage>
        <taxon>Eukaryota</taxon>
        <taxon>Fungi</taxon>
        <taxon>Dikarya</taxon>
        <taxon>Ascomycota</taxon>
        <taxon>Pezizomycotina</taxon>
        <taxon>Dothideomycetes</taxon>
        <taxon>Dothideomycetidae</taxon>
        <taxon>Mycosphaerellales</taxon>
        <taxon>Mycosphaerellaceae</taxon>
        <taxon>Septoria</taxon>
    </lineage>
</organism>
<feature type="binding site" evidence="7">
    <location>
        <begin position="549"/>
        <end position="550"/>
    </location>
    <ligand>
        <name>FAD</name>
        <dbReference type="ChEBI" id="CHEBI:57692"/>
    </ligand>
</feature>
<evidence type="ECO:0000256" key="6">
    <source>
        <dbReference type="PIRSR" id="PIRSR000137-1"/>
    </source>
</evidence>
<feature type="binding site" evidence="7">
    <location>
        <position position="268"/>
    </location>
    <ligand>
        <name>FAD</name>
        <dbReference type="ChEBI" id="CHEBI:57692"/>
    </ligand>
</feature>
<feature type="signal peptide" evidence="8">
    <location>
        <begin position="1"/>
        <end position="16"/>
    </location>
</feature>
<evidence type="ECO:0000256" key="8">
    <source>
        <dbReference type="SAM" id="SignalP"/>
    </source>
</evidence>
<feature type="domain" description="Glucose-methanol-choline oxidoreductase N-terminal" evidence="9">
    <location>
        <begin position="313"/>
        <end position="327"/>
    </location>
</feature>
<dbReference type="Pfam" id="PF05199">
    <property type="entry name" value="GMC_oxred_C"/>
    <property type="match status" value="1"/>
</dbReference>
<dbReference type="InterPro" id="IPR036188">
    <property type="entry name" value="FAD/NAD-bd_sf"/>
</dbReference>
<dbReference type="Proteomes" id="UP001056384">
    <property type="component" value="Chromosome 2"/>
</dbReference>
<dbReference type="InterPro" id="IPR007867">
    <property type="entry name" value="GMC_OxRtase_C"/>
</dbReference>
<comment type="cofactor">
    <cofactor evidence="1 7">
        <name>FAD</name>
        <dbReference type="ChEBI" id="CHEBI:57692"/>
    </cofactor>
</comment>
<keyword evidence="11" id="KW-1185">Reference proteome</keyword>
<dbReference type="GO" id="GO:0016614">
    <property type="term" value="F:oxidoreductase activity, acting on CH-OH group of donors"/>
    <property type="evidence" value="ECO:0007669"/>
    <property type="project" value="InterPro"/>
</dbReference>